<dbReference type="InterPro" id="IPR029058">
    <property type="entry name" value="AB_hydrolase_fold"/>
</dbReference>
<dbReference type="GO" id="GO:0052689">
    <property type="term" value="F:carboxylic ester hydrolase activity"/>
    <property type="evidence" value="ECO:0007669"/>
    <property type="project" value="TreeGrafter"/>
</dbReference>
<protein>
    <submittedName>
        <fullName evidence="3">Alpha/beta-hydrolase</fullName>
    </submittedName>
</protein>
<proteinExistence type="inferred from homology"/>
<comment type="similarity">
    <text evidence="1">Belongs to the AB hydrolase superfamily. AB hydrolase 2 family.</text>
</comment>
<dbReference type="EMBL" id="MU858264">
    <property type="protein sequence ID" value="KAK4207984.1"/>
    <property type="molecule type" value="Genomic_DNA"/>
</dbReference>
<evidence type="ECO:0000313" key="3">
    <source>
        <dbReference type="EMBL" id="KAK4207984.1"/>
    </source>
</evidence>
<dbReference type="Gene3D" id="3.40.50.1820">
    <property type="entry name" value="alpha/beta hydrolase"/>
    <property type="match status" value="1"/>
</dbReference>
<name>A0AAN7B2L5_9PEZI</name>
<dbReference type="SUPFAM" id="SSF53474">
    <property type="entry name" value="alpha/beta-Hydrolases"/>
    <property type="match status" value="1"/>
</dbReference>
<accession>A0AAN7B2L5</accession>
<gene>
    <name evidence="3" type="ORF">QBC37DRAFT_432631</name>
</gene>
<dbReference type="InterPro" id="IPR050565">
    <property type="entry name" value="LYPA1-2/EST-like"/>
</dbReference>
<organism evidence="3 4">
    <name type="scientific">Rhypophila decipiens</name>
    <dbReference type="NCBI Taxonomy" id="261697"/>
    <lineage>
        <taxon>Eukaryota</taxon>
        <taxon>Fungi</taxon>
        <taxon>Dikarya</taxon>
        <taxon>Ascomycota</taxon>
        <taxon>Pezizomycotina</taxon>
        <taxon>Sordariomycetes</taxon>
        <taxon>Sordariomycetidae</taxon>
        <taxon>Sordariales</taxon>
        <taxon>Naviculisporaceae</taxon>
        <taxon>Rhypophila</taxon>
    </lineage>
</organism>
<keyword evidence="4" id="KW-1185">Reference proteome</keyword>
<dbReference type="PANTHER" id="PTHR10655:SF63">
    <property type="entry name" value="PHOSPHOLIPASE_CARBOXYLESTERASE_THIOESTERASE DOMAIN-CONTAINING PROTEIN"/>
    <property type="match status" value="1"/>
</dbReference>
<dbReference type="GO" id="GO:0008474">
    <property type="term" value="F:palmitoyl-(protein) hydrolase activity"/>
    <property type="evidence" value="ECO:0007669"/>
    <property type="project" value="TreeGrafter"/>
</dbReference>
<reference evidence="3" key="1">
    <citation type="journal article" date="2023" name="Mol. Phylogenet. Evol.">
        <title>Genome-scale phylogeny and comparative genomics of the fungal order Sordariales.</title>
        <authorList>
            <person name="Hensen N."/>
            <person name="Bonometti L."/>
            <person name="Westerberg I."/>
            <person name="Brannstrom I.O."/>
            <person name="Guillou S."/>
            <person name="Cros-Aarteil S."/>
            <person name="Calhoun S."/>
            <person name="Haridas S."/>
            <person name="Kuo A."/>
            <person name="Mondo S."/>
            <person name="Pangilinan J."/>
            <person name="Riley R."/>
            <person name="LaButti K."/>
            <person name="Andreopoulos B."/>
            <person name="Lipzen A."/>
            <person name="Chen C."/>
            <person name="Yan M."/>
            <person name="Daum C."/>
            <person name="Ng V."/>
            <person name="Clum A."/>
            <person name="Steindorff A."/>
            <person name="Ohm R.A."/>
            <person name="Martin F."/>
            <person name="Silar P."/>
            <person name="Natvig D.O."/>
            <person name="Lalanne C."/>
            <person name="Gautier V."/>
            <person name="Ament-Velasquez S.L."/>
            <person name="Kruys A."/>
            <person name="Hutchinson M.I."/>
            <person name="Powell A.J."/>
            <person name="Barry K."/>
            <person name="Miller A.N."/>
            <person name="Grigoriev I.V."/>
            <person name="Debuchy R."/>
            <person name="Gladieux P."/>
            <person name="Hiltunen Thoren M."/>
            <person name="Johannesson H."/>
        </authorList>
    </citation>
    <scope>NUCLEOTIDE SEQUENCE</scope>
    <source>
        <strain evidence="3">PSN293</strain>
    </source>
</reference>
<dbReference type="InterPro" id="IPR003140">
    <property type="entry name" value="PLipase/COase/thioEstase"/>
</dbReference>
<sequence>MTPSANATKLSTTIIDPSSPQGHTHTIIFLHGRGDNAENFARSLGYSTSSTGQTLIQHFPSARWVFPSSELRPSARLANTFGGGMTSQWFDTWDVQNLSYRGELQLPGLGESVASVLDNIHNEVQLLSGKWDRLVLAGISQGGAVVMHCLLNLATPRDDVSRIGGVMGFSCRFPFPGRTLNETRKIVGVWQDGDEDGLIRNTPVLIEHCLDDPLVKIDTGRQVRDVMTGFGARVTWKEYESGGHWISSPGGVDDAVAWLGEHVFAIER</sequence>
<dbReference type="Proteomes" id="UP001301769">
    <property type="component" value="Unassembled WGS sequence"/>
</dbReference>
<dbReference type="PANTHER" id="PTHR10655">
    <property type="entry name" value="LYSOPHOSPHOLIPASE-RELATED"/>
    <property type="match status" value="1"/>
</dbReference>
<dbReference type="AlphaFoldDB" id="A0AAN7B2L5"/>
<dbReference type="Pfam" id="PF02230">
    <property type="entry name" value="Abhydrolase_2"/>
    <property type="match status" value="1"/>
</dbReference>
<feature type="domain" description="Phospholipase/carboxylesterase/thioesterase" evidence="2">
    <location>
        <begin position="21"/>
        <end position="247"/>
    </location>
</feature>
<evidence type="ECO:0000259" key="2">
    <source>
        <dbReference type="Pfam" id="PF02230"/>
    </source>
</evidence>
<evidence type="ECO:0000256" key="1">
    <source>
        <dbReference type="ARBA" id="ARBA00006499"/>
    </source>
</evidence>
<comment type="caution">
    <text evidence="3">The sequence shown here is derived from an EMBL/GenBank/DDBJ whole genome shotgun (WGS) entry which is preliminary data.</text>
</comment>
<reference evidence="3" key="2">
    <citation type="submission" date="2023-05" db="EMBL/GenBank/DDBJ databases">
        <authorList>
            <consortium name="Lawrence Berkeley National Laboratory"/>
            <person name="Steindorff A."/>
            <person name="Hensen N."/>
            <person name="Bonometti L."/>
            <person name="Westerberg I."/>
            <person name="Brannstrom I.O."/>
            <person name="Guillou S."/>
            <person name="Cros-Aarteil S."/>
            <person name="Calhoun S."/>
            <person name="Haridas S."/>
            <person name="Kuo A."/>
            <person name="Mondo S."/>
            <person name="Pangilinan J."/>
            <person name="Riley R."/>
            <person name="Labutti K."/>
            <person name="Andreopoulos B."/>
            <person name="Lipzen A."/>
            <person name="Chen C."/>
            <person name="Yanf M."/>
            <person name="Daum C."/>
            <person name="Ng V."/>
            <person name="Clum A."/>
            <person name="Ohm R."/>
            <person name="Martin F."/>
            <person name="Silar P."/>
            <person name="Natvig D."/>
            <person name="Lalanne C."/>
            <person name="Gautier V."/>
            <person name="Ament-Velasquez S.L."/>
            <person name="Kruys A."/>
            <person name="Hutchinson M.I."/>
            <person name="Powell A.J."/>
            <person name="Barry K."/>
            <person name="Miller A.N."/>
            <person name="Grigoriev I.V."/>
            <person name="Debuchy R."/>
            <person name="Gladieux P."/>
            <person name="Thoren M.H."/>
            <person name="Johannesson H."/>
        </authorList>
    </citation>
    <scope>NUCLEOTIDE SEQUENCE</scope>
    <source>
        <strain evidence="3">PSN293</strain>
    </source>
</reference>
<dbReference type="GO" id="GO:0005737">
    <property type="term" value="C:cytoplasm"/>
    <property type="evidence" value="ECO:0007669"/>
    <property type="project" value="TreeGrafter"/>
</dbReference>
<evidence type="ECO:0000313" key="4">
    <source>
        <dbReference type="Proteomes" id="UP001301769"/>
    </source>
</evidence>